<keyword evidence="2" id="KW-1185">Reference proteome</keyword>
<dbReference type="Gene3D" id="3.90.75.20">
    <property type="match status" value="1"/>
</dbReference>
<gene>
    <name evidence="1" type="ORF">ACFQ1G_07050</name>
</gene>
<comment type="caution">
    <text evidence="1">The sequence shown here is derived from an EMBL/GenBank/DDBJ whole genome shotgun (WGS) entry which is preliminary data.</text>
</comment>
<evidence type="ECO:0000313" key="2">
    <source>
        <dbReference type="Proteomes" id="UP001597100"/>
    </source>
</evidence>
<proteinExistence type="predicted"/>
<organism evidence="1 2">
    <name type="scientific">Salinimicrobium gaetbulicola</name>
    <dbReference type="NCBI Taxonomy" id="999702"/>
    <lineage>
        <taxon>Bacteria</taxon>
        <taxon>Pseudomonadati</taxon>
        <taxon>Bacteroidota</taxon>
        <taxon>Flavobacteriia</taxon>
        <taxon>Flavobacteriales</taxon>
        <taxon>Flavobacteriaceae</taxon>
        <taxon>Salinimicrobium</taxon>
    </lineage>
</organism>
<dbReference type="Proteomes" id="UP001597100">
    <property type="component" value="Unassembled WGS sequence"/>
</dbReference>
<reference evidence="2" key="1">
    <citation type="journal article" date="2019" name="Int. J. Syst. Evol. Microbiol.">
        <title>The Global Catalogue of Microorganisms (GCM) 10K type strain sequencing project: providing services to taxonomists for standard genome sequencing and annotation.</title>
        <authorList>
            <consortium name="The Broad Institute Genomics Platform"/>
            <consortium name="The Broad Institute Genome Sequencing Center for Infectious Disease"/>
            <person name="Wu L."/>
            <person name="Ma J."/>
        </authorList>
    </citation>
    <scope>NUCLEOTIDE SEQUENCE [LARGE SCALE GENOMIC DNA]</scope>
    <source>
        <strain evidence="2">CCUG 60898</strain>
    </source>
</reference>
<dbReference type="EMBL" id="JBHTJP010000032">
    <property type="protein sequence ID" value="MFD0976543.1"/>
    <property type="molecule type" value="Genomic_DNA"/>
</dbReference>
<sequence>MIERTKWRRHPKFRDLRISSDGSEFMLNDKLLRIRDHKIKNGKILKVVMINRTYYSVPKLILETWGPPKPEENRQYFALYKDGNKENLHPKNLYWGTKLMNKEEHFKRDLKLSALTKDQTYEAFQRNKFQGESIASIARDMKVSDMSIHRAIKRIIRKIEKEQDHKNSQV</sequence>
<name>A0ABW3IFR1_9FLAO</name>
<protein>
    <submittedName>
        <fullName evidence="1">Uncharacterized protein</fullName>
    </submittedName>
</protein>
<dbReference type="RefSeq" id="WP_380737965.1">
    <property type="nucleotide sequence ID" value="NZ_JBHTJP010000032.1"/>
</dbReference>
<evidence type="ECO:0000313" key="1">
    <source>
        <dbReference type="EMBL" id="MFD0976543.1"/>
    </source>
</evidence>
<accession>A0ABW3IFR1</accession>